<dbReference type="STRING" id="251221.gene:10760331"/>
<protein>
    <submittedName>
        <fullName evidence="3">Gll2827 protein</fullName>
    </submittedName>
</protein>
<dbReference type="InterPro" id="IPR050631">
    <property type="entry name" value="PheA/TfdB_FAD_monoxygenase"/>
</dbReference>
<dbReference type="Gene3D" id="3.50.50.60">
    <property type="entry name" value="FAD/NAD(P)-binding domain"/>
    <property type="match status" value="2"/>
</dbReference>
<dbReference type="KEGG" id="gvi:gll2827"/>
<dbReference type="InParanoid" id="Q7NCZ9"/>
<dbReference type="RefSeq" id="WP_011142821.1">
    <property type="nucleotide sequence ID" value="NC_005125.1"/>
</dbReference>
<organism evidence="3 4">
    <name type="scientific">Gloeobacter violaceus (strain ATCC 29082 / PCC 7421)</name>
    <dbReference type="NCBI Taxonomy" id="251221"/>
    <lineage>
        <taxon>Bacteria</taxon>
        <taxon>Bacillati</taxon>
        <taxon>Cyanobacteriota</taxon>
        <taxon>Cyanophyceae</taxon>
        <taxon>Gloeobacterales</taxon>
        <taxon>Gloeobacteraceae</taxon>
        <taxon>Gloeobacter</taxon>
    </lineage>
</organism>
<evidence type="ECO:0000313" key="3">
    <source>
        <dbReference type="EMBL" id="BAC90768.1"/>
    </source>
</evidence>
<dbReference type="AlphaFoldDB" id="Q7NCZ9"/>
<dbReference type="EnsemblBacteria" id="BAC90768">
    <property type="protein sequence ID" value="BAC90768"/>
    <property type="gene ID" value="BAC90768"/>
</dbReference>
<dbReference type="InterPro" id="IPR036188">
    <property type="entry name" value="FAD/NAD-bd_sf"/>
</dbReference>
<dbReference type="Proteomes" id="UP000000557">
    <property type="component" value="Chromosome"/>
</dbReference>
<dbReference type="FunCoup" id="Q7NCZ9">
    <property type="interactions" value="81"/>
</dbReference>
<dbReference type="Pfam" id="PF01494">
    <property type="entry name" value="FAD_binding_3"/>
    <property type="match status" value="1"/>
</dbReference>
<reference evidence="3 4" key="1">
    <citation type="journal article" date="2003" name="DNA Res.">
        <title>Complete genome structure of Gloeobacter violaceus PCC 7421, a cyanobacterium that lacks thylakoids.</title>
        <authorList>
            <person name="Nakamura Y."/>
            <person name="Kaneko T."/>
            <person name="Sato S."/>
            <person name="Mimuro M."/>
            <person name="Miyashita H."/>
            <person name="Tsuchiya T."/>
            <person name="Sasamoto S."/>
            <person name="Watanabe A."/>
            <person name="Kawashima K."/>
            <person name="Kishida Y."/>
            <person name="Kiyokawa C."/>
            <person name="Kohara M."/>
            <person name="Matsumoto M."/>
            <person name="Matsuno A."/>
            <person name="Nakazaki N."/>
            <person name="Shimpo S."/>
            <person name="Takeuchi C."/>
            <person name="Yamada M."/>
            <person name="Tabata S."/>
        </authorList>
    </citation>
    <scope>NUCLEOTIDE SEQUENCE [LARGE SCALE GENOMIC DNA]</scope>
    <source>
        <strain evidence="4">ATCC 29082 / PCC 7421</strain>
    </source>
</reference>
<evidence type="ECO:0000259" key="2">
    <source>
        <dbReference type="Pfam" id="PF01494"/>
    </source>
</evidence>
<dbReference type="EMBL" id="BA000045">
    <property type="protein sequence ID" value="BAC90768.1"/>
    <property type="molecule type" value="Genomic_DNA"/>
</dbReference>
<name>Q7NCZ9_GLOVI</name>
<dbReference type="PhylomeDB" id="Q7NCZ9"/>
<dbReference type="SUPFAM" id="SSF51905">
    <property type="entry name" value="FAD/NAD(P)-binding domain"/>
    <property type="match status" value="1"/>
</dbReference>
<dbReference type="eggNOG" id="COG0654">
    <property type="taxonomic scope" value="Bacteria"/>
</dbReference>
<dbReference type="OrthoDB" id="9806565at2"/>
<evidence type="ECO:0000256" key="1">
    <source>
        <dbReference type="ARBA" id="ARBA00023002"/>
    </source>
</evidence>
<keyword evidence="4" id="KW-1185">Reference proteome</keyword>
<feature type="domain" description="FAD-binding" evidence="2">
    <location>
        <begin position="20"/>
        <end position="358"/>
    </location>
</feature>
<dbReference type="GO" id="GO:0016491">
    <property type="term" value="F:oxidoreductase activity"/>
    <property type="evidence" value="ECO:0007669"/>
    <property type="project" value="UniProtKB-KW"/>
</dbReference>
<accession>Q7NCZ9</accession>
<reference evidence="3 4" key="2">
    <citation type="journal article" date="2003" name="DNA Res.">
        <title>Complete genome structure of Gloeobacter violaceus PCC 7421, a cyanobacterium that lacks thylakoids (supplement).</title>
        <authorList>
            <person name="Nakamura Y."/>
            <person name="Kaneko T."/>
            <person name="Sato S."/>
            <person name="Mimuro M."/>
            <person name="Miyashita H."/>
            <person name="Tsuchiya T."/>
            <person name="Sasamoto S."/>
            <person name="Watanabe A."/>
            <person name="Kawashima K."/>
            <person name="Kishida Y."/>
            <person name="Kiyokawa C."/>
            <person name="Kohara M."/>
            <person name="Matsumoto M."/>
            <person name="Matsuno A."/>
            <person name="Nakazaki N."/>
            <person name="Shimpo S."/>
            <person name="Takeuchi C."/>
            <person name="Yamada M."/>
            <person name="Tabata S."/>
        </authorList>
    </citation>
    <scope>NUCLEOTIDE SEQUENCE [LARGE SCALE GENOMIC DNA]</scope>
    <source>
        <strain evidence="4">ATCC 29082 / PCC 7421</strain>
    </source>
</reference>
<dbReference type="PANTHER" id="PTHR43476">
    <property type="entry name" value="3-(3-HYDROXY-PHENYL)PROPIONATE/3-HYDROXYCINNAMIC ACID HYDROXYLASE"/>
    <property type="match status" value="1"/>
</dbReference>
<proteinExistence type="predicted"/>
<sequence length="424" mass="46978">MAFNNRNTLAAERGKAALQADCIIIGGGPAGAVLSLLLARQGVSVILFEAQKDFDRDFRGDSLHAVVMELMDDLRLTERLLEHKHSKLKTLTMVSAVGAARVADFSRLPTHHNYMTMVAQKDFLNFMVAEAKRYANFRVFMATSVQRLIEEEGEIRGVVFNGPDGPQEARCALTVGADGRSSRTRQMAGIDLVKFSQAVDVLWFRLPRYPHEPEGVLYRVGQGAVMGQADRSDVWQISYIIRKGTYQKLRAQGIEGLRRSVTTLVPELADRVGLLKDWSQASLLSVESGYVRRWYRPGLLLIGDAAHVMSPFGGVGISYAIQDAVAAANVLAGPLRSGRVGVGHLAAVQRRRELPTRLSQYYQAMIQDQLLATAANEGIPPKPTLLRRLLRLPGLRELPTRLLAFGLWPARLRIKNSIPPNIHR</sequence>
<dbReference type="InterPro" id="IPR002938">
    <property type="entry name" value="FAD-bd"/>
</dbReference>
<dbReference type="HOGENOM" id="CLU_033626_0_0_3"/>
<evidence type="ECO:0000313" key="4">
    <source>
        <dbReference type="Proteomes" id="UP000000557"/>
    </source>
</evidence>
<keyword evidence="1" id="KW-0560">Oxidoreductase</keyword>
<dbReference type="PRINTS" id="PR00420">
    <property type="entry name" value="RNGMNOXGNASE"/>
</dbReference>
<gene>
    <name evidence="3" type="ordered locus">gll2827</name>
</gene>
<dbReference type="GO" id="GO:0071949">
    <property type="term" value="F:FAD binding"/>
    <property type="evidence" value="ECO:0007669"/>
    <property type="project" value="InterPro"/>
</dbReference>
<dbReference type="PANTHER" id="PTHR43476:SF5">
    <property type="entry name" value="FAD-DEPENDENT MONOOXYGENASE"/>
    <property type="match status" value="1"/>
</dbReference>